<sequence length="36" mass="4147">MRSILKQFHKLAITTTLRAEESIIAQFIGYYLGYVA</sequence>
<evidence type="ECO:0000313" key="1">
    <source>
        <dbReference type="EMBL" id="SPL72093.1"/>
    </source>
</evidence>
<dbReference type="Proteomes" id="UP000245974">
    <property type="component" value="Unassembled WGS sequence"/>
</dbReference>
<name>A0A2U3N381_9GAMM</name>
<accession>A0A2U3N381</accession>
<proteinExistence type="predicted"/>
<dbReference type="InParanoid" id="A0A2U3N381"/>
<reference evidence="2" key="1">
    <citation type="submission" date="2018-03" db="EMBL/GenBank/DDBJ databases">
        <authorList>
            <person name="Blom J."/>
        </authorList>
    </citation>
    <scope>NUCLEOTIDE SEQUENCE [LARGE SCALE GENOMIC DNA]</scope>
    <source>
        <strain evidence="2">KPC-SM-21</strain>
    </source>
</reference>
<organism evidence="1 2">
    <name type="scientific">Acinetobacter stercoris</name>
    <dbReference type="NCBI Taxonomy" id="2126983"/>
    <lineage>
        <taxon>Bacteria</taxon>
        <taxon>Pseudomonadati</taxon>
        <taxon>Pseudomonadota</taxon>
        <taxon>Gammaproteobacteria</taxon>
        <taxon>Moraxellales</taxon>
        <taxon>Moraxellaceae</taxon>
        <taxon>Acinetobacter</taxon>
    </lineage>
</organism>
<protein>
    <submittedName>
        <fullName evidence="1">Uncharacterized protein</fullName>
    </submittedName>
</protein>
<dbReference type="AlphaFoldDB" id="A0A2U3N381"/>
<gene>
    <name evidence="1" type="ORF">KPC_3271</name>
</gene>
<keyword evidence="2" id="KW-1185">Reference proteome</keyword>
<evidence type="ECO:0000313" key="2">
    <source>
        <dbReference type="Proteomes" id="UP000245974"/>
    </source>
</evidence>
<dbReference type="EMBL" id="OOGT01000215">
    <property type="protein sequence ID" value="SPL72093.1"/>
    <property type="molecule type" value="Genomic_DNA"/>
</dbReference>